<evidence type="ECO:0000256" key="1">
    <source>
        <dbReference type="SAM" id="MobiDB-lite"/>
    </source>
</evidence>
<reference evidence="2" key="1">
    <citation type="journal article" date="2022" name="bioRxiv">
        <title>Sequencing and chromosome-scale assembly of the giantPleurodeles waltlgenome.</title>
        <authorList>
            <person name="Brown T."/>
            <person name="Elewa A."/>
            <person name="Iarovenko S."/>
            <person name="Subramanian E."/>
            <person name="Araus A.J."/>
            <person name="Petzold A."/>
            <person name="Susuki M."/>
            <person name="Suzuki K.-i.T."/>
            <person name="Hayashi T."/>
            <person name="Toyoda A."/>
            <person name="Oliveira C."/>
            <person name="Osipova E."/>
            <person name="Leigh N.D."/>
            <person name="Simon A."/>
            <person name="Yun M.H."/>
        </authorList>
    </citation>
    <scope>NUCLEOTIDE SEQUENCE</scope>
    <source>
        <strain evidence="2">20211129_DDA</strain>
        <tissue evidence="2">Liver</tissue>
    </source>
</reference>
<feature type="region of interest" description="Disordered" evidence="1">
    <location>
        <begin position="61"/>
        <end position="120"/>
    </location>
</feature>
<sequence>MGFRPMILTGAIPAPHSRTRLPTQLPGLRHQQCPGLPCRHIALSRFPPESPRCQASRAPLLHPAGAPPPVQPPRLLPDTWRVAPPFSRHDSSPGPPAIPSTPARPYNGGTRSGRTLPNAGSPGLTVRCSCCLGSSAGPLRSASMPQARRPHALTLNAPRLVHQSHSSSP</sequence>
<evidence type="ECO:0000313" key="3">
    <source>
        <dbReference type="Proteomes" id="UP001066276"/>
    </source>
</evidence>
<organism evidence="2 3">
    <name type="scientific">Pleurodeles waltl</name>
    <name type="common">Iberian ribbed newt</name>
    <dbReference type="NCBI Taxonomy" id="8319"/>
    <lineage>
        <taxon>Eukaryota</taxon>
        <taxon>Metazoa</taxon>
        <taxon>Chordata</taxon>
        <taxon>Craniata</taxon>
        <taxon>Vertebrata</taxon>
        <taxon>Euteleostomi</taxon>
        <taxon>Amphibia</taxon>
        <taxon>Batrachia</taxon>
        <taxon>Caudata</taxon>
        <taxon>Salamandroidea</taxon>
        <taxon>Salamandridae</taxon>
        <taxon>Pleurodelinae</taxon>
        <taxon>Pleurodeles</taxon>
    </lineage>
</organism>
<keyword evidence="3" id="KW-1185">Reference proteome</keyword>
<feature type="compositionally biased region" description="Pro residues" evidence="1">
    <location>
        <begin position="65"/>
        <end position="75"/>
    </location>
</feature>
<evidence type="ECO:0000313" key="2">
    <source>
        <dbReference type="EMBL" id="KAJ1169192.1"/>
    </source>
</evidence>
<dbReference type="AlphaFoldDB" id="A0AAV7SYA8"/>
<protein>
    <submittedName>
        <fullName evidence="2">Uncharacterized protein</fullName>
    </submittedName>
</protein>
<accession>A0AAV7SYA8</accession>
<dbReference type="EMBL" id="JANPWB010000007">
    <property type="protein sequence ID" value="KAJ1169192.1"/>
    <property type="molecule type" value="Genomic_DNA"/>
</dbReference>
<proteinExistence type="predicted"/>
<gene>
    <name evidence="2" type="ORF">NDU88_001098</name>
</gene>
<comment type="caution">
    <text evidence="2">The sequence shown here is derived from an EMBL/GenBank/DDBJ whole genome shotgun (WGS) entry which is preliminary data.</text>
</comment>
<feature type="region of interest" description="Disordered" evidence="1">
    <location>
        <begin position="139"/>
        <end position="169"/>
    </location>
</feature>
<name>A0AAV7SYA8_PLEWA</name>
<dbReference type="Proteomes" id="UP001066276">
    <property type="component" value="Chromosome 4_1"/>
</dbReference>